<proteinExistence type="predicted"/>
<feature type="non-terminal residue" evidence="1">
    <location>
        <position position="1"/>
    </location>
</feature>
<evidence type="ECO:0000313" key="1">
    <source>
        <dbReference type="EMBL" id="CAF4916936.1"/>
    </source>
</evidence>
<name>A0A821W662_9BILA</name>
<evidence type="ECO:0000313" key="3">
    <source>
        <dbReference type="Proteomes" id="UP000663873"/>
    </source>
</evidence>
<comment type="caution">
    <text evidence="1">The sequence shown here is derived from an EMBL/GenBank/DDBJ whole genome shotgun (WGS) entry which is preliminary data.</text>
</comment>
<dbReference type="SUPFAM" id="SSF50729">
    <property type="entry name" value="PH domain-like"/>
    <property type="match status" value="1"/>
</dbReference>
<sequence length="41" mass="4815">MAGKLFMYSGEQQQFVERGYGILKINESHDPSDWDRLQARL</sequence>
<dbReference type="EMBL" id="CAJOBP010083519">
    <property type="protein sequence ID" value="CAF4922909.1"/>
    <property type="molecule type" value="Genomic_DNA"/>
</dbReference>
<organism evidence="1 3">
    <name type="scientific">Rotaria socialis</name>
    <dbReference type="NCBI Taxonomy" id="392032"/>
    <lineage>
        <taxon>Eukaryota</taxon>
        <taxon>Metazoa</taxon>
        <taxon>Spiralia</taxon>
        <taxon>Gnathifera</taxon>
        <taxon>Rotifera</taxon>
        <taxon>Eurotatoria</taxon>
        <taxon>Bdelloidea</taxon>
        <taxon>Philodinida</taxon>
        <taxon>Philodinidae</taxon>
        <taxon>Rotaria</taxon>
    </lineage>
</organism>
<accession>A0A821W662</accession>
<keyword evidence="3" id="KW-1185">Reference proteome</keyword>
<reference evidence="1" key="1">
    <citation type="submission" date="2021-02" db="EMBL/GenBank/DDBJ databases">
        <authorList>
            <person name="Nowell W R."/>
        </authorList>
    </citation>
    <scope>NUCLEOTIDE SEQUENCE</scope>
</reference>
<dbReference type="Proteomes" id="UP000663873">
    <property type="component" value="Unassembled WGS sequence"/>
</dbReference>
<evidence type="ECO:0000313" key="2">
    <source>
        <dbReference type="EMBL" id="CAF4922909.1"/>
    </source>
</evidence>
<feature type="non-terminal residue" evidence="1">
    <location>
        <position position="41"/>
    </location>
</feature>
<protein>
    <submittedName>
        <fullName evidence="1">Uncharacterized protein</fullName>
    </submittedName>
</protein>
<gene>
    <name evidence="1" type="ORF">UJA718_LOCUS46233</name>
    <name evidence="2" type="ORF">UJA718_LOCUS46511</name>
</gene>
<dbReference type="EMBL" id="CAJOBP010081711">
    <property type="protein sequence ID" value="CAF4916936.1"/>
    <property type="molecule type" value="Genomic_DNA"/>
</dbReference>
<dbReference type="AlphaFoldDB" id="A0A821W662"/>